<proteinExistence type="predicted"/>
<keyword evidence="3" id="KW-1185">Reference proteome</keyword>
<dbReference type="InterPro" id="IPR032330">
    <property type="entry name" value="EF-G-binding_C"/>
</dbReference>
<name>A0ABZ0VAV5_9MICO</name>
<dbReference type="EMBL" id="CP139779">
    <property type="protein sequence ID" value="WQB70359.1"/>
    <property type="molecule type" value="Genomic_DNA"/>
</dbReference>
<feature type="domain" description="Elongation factor G-binding protein C-terminal treble-clef zinc-finger" evidence="1">
    <location>
        <begin position="8"/>
        <end position="157"/>
    </location>
</feature>
<evidence type="ECO:0000313" key="2">
    <source>
        <dbReference type="EMBL" id="WQB70359.1"/>
    </source>
</evidence>
<dbReference type="Pfam" id="PF16571">
    <property type="entry name" value="FBP_C"/>
    <property type="match status" value="1"/>
</dbReference>
<sequence length="162" mass="18292">MHALIEKDIRASFVNASQRERAAVAMPDLAEIDWAERDFLGWRPPKTPLAAYAVIPVEDDLVGIVLRQTEQRTLARTQCSWCEDVTLPNEVVLFSAKRAGRAGRNGNTVGTLVCEHFECSQNVRRLPPPAYLGFDVEAARARRMEALRLRITDFARDLRDNT</sequence>
<reference evidence="2 3" key="1">
    <citation type="submission" date="2023-06" db="EMBL/GenBank/DDBJ databases">
        <title>Rock-solubilizing bacteria, Microbacterium invictum, promotes re-establishment of vegetation in rocky wasteland by accelerating rock bio-weathering and reshaping soil bacterial community.</title>
        <authorList>
            <person name="Liu C."/>
        </authorList>
    </citation>
    <scope>NUCLEOTIDE SEQUENCE [LARGE SCALE GENOMIC DNA]</scope>
    <source>
        <strain evidence="2 3">X-18</strain>
    </source>
</reference>
<accession>A0ABZ0VAV5</accession>
<protein>
    <submittedName>
        <fullName evidence="2">FBP domain-containing protein</fullName>
    </submittedName>
</protein>
<dbReference type="Proteomes" id="UP001324533">
    <property type="component" value="Chromosome"/>
</dbReference>
<gene>
    <name evidence="2" type="ORF">T9R20_16940</name>
</gene>
<organism evidence="2 3">
    <name type="scientific">Microbacterium invictum</name>
    <dbReference type="NCBI Taxonomy" id="515415"/>
    <lineage>
        <taxon>Bacteria</taxon>
        <taxon>Bacillati</taxon>
        <taxon>Actinomycetota</taxon>
        <taxon>Actinomycetes</taxon>
        <taxon>Micrococcales</taxon>
        <taxon>Microbacteriaceae</taxon>
        <taxon>Microbacterium</taxon>
    </lineage>
</organism>
<evidence type="ECO:0000313" key="3">
    <source>
        <dbReference type="Proteomes" id="UP001324533"/>
    </source>
</evidence>
<dbReference type="RefSeq" id="WP_322410505.1">
    <property type="nucleotide sequence ID" value="NZ_CP139779.1"/>
</dbReference>
<evidence type="ECO:0000259" key="1">
    <source>
        <dbReference type="Pfam" id="PF16571"/>
    </source>
</evidence>